<proteinExistence type="evidence at transcript level"/>
<name>A0A7U3MC71_CARVO</name>
<accession>A0A7U3MC71</accession>
<feature type="chain" id="PRO_5031221337" evidence="1">
    <location>
        <begin position="19"/>
        <end position="128"/>
    </location>
</feature>
<organism evidence="2">
    <name type="scientific">Carabus violaceus</name>
    <name type="common">Violet ground beetle</name>
    <dbReference type="NCBI Taxonomy" id="41075"/>
    <lineage>
        <taxon>Eukaryota</taxon>
        <taxon>Metazoa</taxon>
        <taxon>Ecdysozoa</taxon>
        <taxon>Arthropoda</taxon>
        <taxon>Hexapoda</taxon>
        <taxon>Insecta</taxon>
        <taxon>Pterygota</taxon>
        <taxon>Neoptera</taxon>
        <taxon>Endopterygota</taxon>
        <taxon>Coleoptera</taxon>
        <taxon>Adephaga</taxon>
        <taxon>Caraboidea</taxon>
        <taxon>Carabidae</taxon>
        <taxon>Carabinae</taxon>
        <taxon>Carabini</taxon>
        <taxon>Carabina</taxon>
        <taxon>Carabus</taxon>
        <taxon>Megodontus</taxon>
    </lineage>
</organism>
<dbReference type="EMBL" id="MN837677">
    <property type="protein sequence ID" value="QHB80574.1"/>
    <property type="molecule type" value="mRNA"/>
</dbReference>
<dbReference type="AlphaFoldDB" id="A0A7U3MC71"/>
<reference evidence="2" key="1">
    <citation type="journal article" date="2020" name="Insect Biochem. Mol. Biol.">
        <title>The Neuropeptidome of Carabus (Coleoptera, Adephaga: Carabidae).</title>
        <authorList>
            <person name="Ragionieri L."/>
            <person name="Predel R."/>
        </authorList>
    </citation>
    <scope>NUCLEOTIDE SEQUENCE</scope>
    <source>
        <strain evidence="2">53</strain>
    </source>
</reference>
<sequence>MRIGIFITLVVIGGVVWGEVLSCDSCGRECAAACGTRQFRTCCFNYLRKRTTPLEPIAMDPSLRLELWLARSRAVRNAPQISQTQLEVDESIQPNPMSLKDVNLIISQSQPNERKINFAEFNNLHPTI</sequence>
<feature type="signal peptide" evidence="1">
    <location>
        <begin position="1"/>
        <end position="18"/>
    </location>
</feature>
<protein>
    <submittedName>
        <fullName evidence="2">Trissin</fullName>
    </submittedName>
</protein>
<evidence type="ECO:0000256" key="1">
    <source>
        <dbReference type="SAM" id="SignalP"/>
    </source>
</evidence>
<evidence type="ECO:0000313" key="2">
    <source>
        <dbReference type="EMBL" id="QHB80574.1"/>
    </source>
</evidence>
<keyword evidence="1" id="KW-0732">Signal</keyword>